<gene>
    <name evidence="3" type="ORF">FAZ98_27580</name>
</gene>
<dbReference type="GO" id="GO:0030313">
    <property type="term" value="C:cell envelope"/>
    <property type="evidence" value="ECO:0007669"/>
    <property type="project" value="UniProtKB-SubCell"/>
</dbReference>
<sequence>MLDEGRVGQQLMTLLGLMKRARDAGTTAEMSFMLVNDTRALAVYRQAALWFAEGGVQALSGVIQPEANAPYVHWLERVCAQFSKTYSEQPTLVSAASLTQDDAREWADWLPEYGLWLPVSLPGEAAPGGRAAHGGLLLAGDSVWPAETVSLLQEWVDAWSQSWQARQRQASWSWRRVRDALLGAWRTRAAVPWWKQPRLRWLAGIAVVLLFPVRLTVLAPGELVPAHPAVIRAPLDGVIEQFDVKPNAVVKAGQPLFRFDEAAITARRDTAAQQLAAAEAEYRAAAQDALADDKSRNQLATLLGKVEEKRADATYYNEQYTRSHVVAPSGGIAMVDDPTDWIGKPVQTGERIMSIAAPDDKEVEIWLPLGEAIDLPPGAEVKLYLAASPLSAVTARVRYVAYESQVQPDGLYAYRVRATLDGASSQRVGEKGTAKLYGGHVPFVYWVLRRPLAVIRQRIGL</sequence>
<keyword evidence="4" id="KW-1185">Reference proteome</keyword>
<reference evidence="3 4" key="1">
    <citation type="submission" date="2019-12" db="EMBL/GenBank/DDBJ databases">
        <title>Paraburkholderia acidiphila 7Q-K02 sp. nov and Paraburkholderia acidisoli DHF22 sp. nov., two strains isolated from forest soil.</title>
        <authorList>
            <person name="Gao Z."/>
            <person name="Qiu L."/>
        </authorList>
    </citation>
    <scope>NUCLEOTIDE SEQUENCE [LARGE SCALE GENOMIC DNA]</scope>
    <source>
        <strain evidence="3 4">DHF22</strain>
    </source>
</reference>
<dbReference type="KEGG" id="pacs:FAZ98_27580"/>
<dbReference type="SUPFAM" id="SSF111369">
    <property type="entry name" value="HlyD-like secretion proteins"/>
    <property type="match status" value="1"/>
</dbReference>
<name>A0A7Z2GQ50_9BURK</name>
<dbReference type="PANTHER" id="PTHR32347:SF23">
    <property type="entry name" value="BLL5650 PROTEIN"/>
    <property type="match status" value="1"/>
</dbReference>
<evidence type="ECO:0000313" key="4">
    <source>
        <dbReference type="Proteomes" id="UP000433577"/>
    </source>
</evidence>
<evidence type="ECO:0000313" key="3">
    <source>
        <dbReference type="EMBL" id="QGZ65509.1"/>
    </source>
</evidence>
<proteinExistence type="predicted"/>
<dbReference type="PANTHER" id="PTHR32347">
    <property type="entry name" value="EFFLUX SYSTEM COMPONENT YKNX-RELATED"/>
    <property type="match status" value="1"/>
</dbReference>
<dbReference type="AlphaFoldDB" id="A0A7Z2GQ50"/>
<dbReference type="Gene3D" id="2.40.50.100">
    <property type="match status" value="1"/>
</dbReference>
<dbReference type="InterPro" id="IPR050465">
    <property type="entry name" value="UPF0194_transport"/>
</dbReference>
<evidence type="ECO:0000256" key="2">
    <source>
        <dbReference type="ARBA" id="ARBA00023054"/>
    </source>
</evidence>
<protein>
    <submittedName>
        <fullName evidence="3">HlyD family efflux transporter periplasmic adaptor subunit</fullName>
    </submittedName>
</protein>
<accession>A0A7Z2GQ50</accession>
<comment type="subcellular location">
    <subcellularLocation>
        <location evidence="1">Cell envelope</location>
    </subcellularLocation>
</comment>
<dbReference type="RefSeq" id="WP_158956008.1">
    <property type="nucleotide sequence ID" value="NZ_CP046915.1"/>
</dbReference>
<keyword evidence="2" id="KW-0175">Coiled coil</keyword>
<evidence type="ECO:0000256" key="1">
    <source>
        <dbReference type="ARBA" id="ARBA00004196"/>
    </source>
</evidence>
<dbReference type="OrthoDB" id="9763546at2"/>
<dbReference type="Gene3D" id="1.10.287.470">
    <property type="entry name" value="Helix hairpin bin"/>
    <property type="match status" value="1"/>
</dbReference>
<organism evidence="3 4">
    <name type="scientific">Paraburkholderia acidisoli</name>
    <dbReference type="NCBI Taxonomy" id="2571748"/>
    <lineage>
        <taxon>Bacteria</taxon>
        <taxon>Pseudomonadati</taxon>
        <taxon>Pseudomonadota</taxon>
        <taxon>Betaproteobacteria</taxon>
        <taxon>Burkholderiales</taxon>
        <taxon>Burkholderiaceae</taxon>
        <taxon>Paraburkholderia</taxon>
    </lineage>
</organism>
<dbReference type="EMBL" id="CP046915">
    <property type="protein sequence ID" value="QGZ65509.1"/>
    <property type="molecule type" value="Genomic_DNA"/>
</dbReference>
<dbReference type="Proteomes" id="UP000433577">
    <property type="component" value="Chromosome 3"/>
</dbReference>